<reference evidence="6 7" key="1">
    <citation type="submission" date="2021-07" db="EMBL/GenBank/DDBJ databases">
        <title>Actinomadura sp. PM05-2 isolated from lichen.</title>
        <authorList>
            <person name="Somphong A."/>
            <person name="Phongsopitanun W."/>
            <person name="Tanasupawat S."/>
            <person name="Peongsungnone V."/>
        </authorList>
    </citation>
    <scope>NUCLEOTIDE SEQUENCE [LARGE SCALE GENOMIC DNA]</scope>
    <source>
        <strain evidence="6 7">PM05-2</strain>
    </source>
</reference>
<dbReference type="SUPFAM" id="SSF53756">
    <property type="entry name" value="UDP-Glycosyltransferase/glycogen phosphorylase"/>
    <property type="match status" value="1"/>
</dbReference>
<dbReference type="EMBL" id="JAIBOA010000036">
    <property type="protein sequence ID" value="MBW8487566.1"/>
    <property type="molecule type" value="Genomic_DNA"/>
</dbReference>
<protein>
    <submittedName>
        <fullName evidence="6">Glycosyltransferase family 4 protein</fullName>
    </submittedName>
</protein>
<evidence type="ECO:0000256" key="3">
    <source>
        <dbReference type="ARBA" id="ARBA00022679"/>
    </source>
</evidence>
<dbReference type="Gene3D" id="3.40.50.2000">
    <property type="entry name" value="Glycogen Phosphorylase B"/>
    <property type="match status" value="2"/>
</dbReference>
<gene>
    <name evidence="6" type="ORF">K1Y72_34795</name>
</gene>
<evidence type="ECO:0000313" key="7">
    <source>
        <dbReference type="Proteomes" id="UP000774570"/>
    </source>
</evidence>
<organism evidence="6 7">
    <name type="scientific">Actinomadura parmotrematis</name>
    <dbReference type="NCBI Taxonomy" id="2864039"/>
    <lineage>
        <taxon>Bacteria</taxon>
        <taxon>Bacillati</taxon>
        <taxon>Actinomycetota</taxon>
        <taxon>Actinomycetes</taxon>
        <taxon>Streptosporangiales</taxon>
        <taxon>Thermomonosporaceae</taxon>
        <taxon>Actinomadura</taxon>
    </lineage>
</organism>
<dbReference type="Pfam" id="PF13439">
    <property type="entry name" value="Glyco_transf_4"/>
    <property type="match status" value="1"/>
</dbReference>
<dbReference type="InterPro" id="IPR001296">
    <property type="entry name" value="Glyco_trans_1"/>
</dbReference>
<dbReference type="Pfam" id="PF00534">
    <property type="entry name" value="Glycos_transf_1"/>
    <property type="match status" value="1"/>
</dbReference>
<evidence type="ECO:0000313" key="6">
    <source>
        <dbReference type="EMBL" id="MBW8487566.1"/>
    </source>
</evidence>
<dbReference type="PANTHER" id="PTHR12526:SF640">
    <property type="entry name" value="COLANIC ACID BIOSYNTHESIS GLYCOSYLTRANSFERASE WCAL-RELATED"/>
    <property type="match status" value="1"/>
</dbReference>
<sequence length="430" mass="46960">MVNWRDPWQEAAGGAEEYAWQMSLQLRDRGARVTYVTSREPGQARRETRDGVRIARMGGKYSRYPAVTAWLARHRRDFDAAVDCMNGIPFFAALVLPRRTRVLLLVHHVHGRQFFVYFPFLAALFGKSLEGPVARRAYRARSAVAVSASTADAMRTRLGWRGPIYIVPNGSRPLPLPPGGAVAQDGPSLACVGRLVTHKRVDRVIDAAGALAERWPGLRLHIVGRGHEEEALAARIAANGLQDVVHLHGYLPEADKNALLAGVDLHVTASEFEGWGLSVIEAASLGVPTVAYDVDGLREAVRDGRTGWLADPAESLADVVERALKEIADPVRKAEVAAACTAWAGRFSWAATGERMARLIRAERSRPVRRRPGGEPCVVHYREGGTEHVVLVENTHPARLRAQLAGAGEIIGIRPASRIELLTGRPGSDQ</sequence>
<feature type="domain" description="Glycosyl transferase family 1" evidence="4">
    <location>
        <begin position="185"/>
        <end position="326"/>
    </location>
</feature>
<dbReference type="Proteomes" id="UP000774570">
    <property type="component" value="Unassembled WGS sequence"/>
</dbReference>
<dbReference type="CDD" id="cd03801">
    <property type="entry name" value="GT4_PimA-like"/>
    <property type="match status" value="1"/>
</dbReference>
<comment type="similarity">
    <text evidence="1">Belongs to the glycosyltransferase group 1 family. Glycosyltransferase 4 subfamily.</text>
</comment>
<evidence type="ECO:0000259" key="5">
    <source>
        <dbReference type="Pfam" id="PF13439"/>
    </source>
</evidence>
<evidence type="ECO:0000259" key="4">
    <source>
        <dbReference type="Pfam" id="PF00534"/>
    </source>
</evidence>
<proteinExistence type="inferred from homology"/>
<name>A0ABS7G4B4_9ACTN</name>
<dbReference type="PANTHER" id="PTHR12526">
    <property type="entry name" value="GLYCOSYLTRANSFERASE"/>
    <property type="match status" value="1"/>
</dbReference>
<dbReference type="InterPro" id="IPR028098">
    <property type="entry name" value="Glyco_trans_4-like_N"/>
</dbReference>
<feature type="domain" description="Glycosyltransferase subfamily 4-like N-terminal" evidence="5">
    <location>
        <begin position="13"/>
        <end position="170"/>
    </location>
</feature>
<evidence type="ECO:0000256" key="1">
    <source>
        <dbReference type="ARBA" id="ARBA00009481"/>
    </source>
</evidence>
<evidence type="ECO:0000256" key="2">
    <source>
        <dbReference type="ARBA" id="ARBA00022676"/>
    </source>
</evidence>
<keyword evidence="2" id="KW-0328">Glycosyltransferase</keyword>
<keyword evidence="3" id="KW-0808">Transferase</keyword>
<accession>A0ABS7G4B4</accession>
<comment type="caution">
    <text evidence="6">The sequence shown here is derived from an EMBL/GenBank/DDBJ whole genome shotgun (WGS) entry which is preliminary data.</text>
</comment>
<keyword evidence="7" id="KW-1185">Reference proteome</keyword>